<organism evidence="2">
    <name type="scientific">Rheinheimera sp. BAL341</name>
    <dbReference type="NCBI Taxonomy" id="1708203"/>
    <lineage>
        <taxon>Bacteria</taxon>
        <taxon>Pseudomonadati</taxon>
        <taxon>Pseudomonadota</taxon>
        <taxon>Gammaproteobacteria</taxon>
        <taxon>Chromatiales</taxon>
        <taxon>Chromatiaceae</taxon>
        <taxon>Rheinheimera</taxon>
    </lineage>
</organism>
<accession>A0A486XVF8</accession>
<sequence length="112" mass="10590">MKKLLVAAAALALTFGAVAEEQTGGEGMIGGVKTSTVAAGVVGVAVAAAIISNNRGSSIVDPGPGPTPTCNPGDSAPVNGICTGTTVTVTGTGTGTATTTAPVTFTYPAING</sequence>
<feature type="chain" id="PRO_5019732346" evidence="1">
    <location>
        <begin position="20"/>
        <end position="112"/>
    </location>
</feature>
<protein>
    <submittedName>
        <fullName evidence="2">Uncharacterized protein</fullName>
    </submittedName>
</protein>
<evidence type="ECO:0000256" key="1">
    <source>
        <dbReference type="SAM" id="SignalP"/>
    </source>
</evidence>
<reference evidence="2" key="1">
    <citation type="submission" date="2019-04" db="EMBL/GenBank/DDBJ databases">
        <authorList>
            <person name="Brambilla D."/>
        </authorList>
    </citation>
    <scope>NUCLEOTIDE SEQUENCE</scope>
    <source>
        <strain evidence="2">BAL1</strain>
    </source>
</reference>
<gene>
    <name evidence="2" type="ORF">BAL341_3513</name>
</gene>
<proteinExistence type="predicted"/>
<name>A0A486XVF8_9GAMM</name>
<keyword evidence="1" id="KW-0732">Signal</keyword>
<dbReference type="AlphaFoldDB" id="A0A486XVF8"/>
<dbReference type="EMBL" id="CAAJGR010000034">
    <property type="protein sequence ID" value="VHO06498.1"/>
    <property type="molecule type" value="Genomic_DNA"/>
</dbReference>
<evidence type="ECO:0000313" key="2">
    <source>
        <dbReference type="EMBL" id="VHO06498.1"/>
    </source>
</evidence>
<feature type="signal peptide" evidence="1">
    <location>
        <begin position="1"/>
        <end position="19"/>
    </location>
</feature>